<sequence>MKGKTARNANGTFSSTKKAATAPETPPFIEVTPPAPSDNFSDESEVEPEPLIVFFDHPEDLDYVYVEADRDEEDVLRNVQAMKQLKALNLEWKAVVKKKHRGRGKKLFEEKHKRTKQRDAKAVNDRIAQGFSPTKSTLKQTTVGSYFMPKVTPDTRISSLDS</sequence>
<reference evidence="1" key="1">
    <citation type="submission" date="2023-04" db="EMBL/GenBank/DDBJ databases">
        <title>Draft Genome sequencing of Naganishia species isolated from polar environments using Oxford Nanopore Technology.</title>
        <authorList>
            <person name="Leo P."/>
            <person name="Venkateswaran K."/>
        </authorList>
    </citation>
    <scope>NUCLEOTIDE SEQUENCE</scope>
    <source>
        <strain evidence="1">MNA-CCFEE 5425</strain>
    </source>
</reference>
<organism evidence="1 2">
    <name type="scientific">Naganishia vaughanmartiniae</name>
    <dbReference type="NCBI Taxonomy" id="1424756"/>
    <lineage>
        <taxon>Eukaryota</taxon>
        <taxon>Fungi</taxon>
        <taxon>Dikarya</taxon>
        <taxon>Basidiomycota</taxon>
        <taxon>Agaricomycotina</taxon>
        <taxon>Tremellomycetes</taxon>
        <taxon>Filobasidiales</taxon>
        <taxon>Filobasidiaceae</taxon>
        <taxon>Naganishia</taxon>
    </lineage>
</organism>
<comment type="caution">
    <text evidence="1">The sequence shown here is derived from an EMBL/GenBank/DDBJ whole genome shotgun (WGS) entry which is preliminary data.</text>
</comment>
<keyword evidence="2" id="KW-1185">Reference proteome</keyword>
<accession>A0ACC2X4H3</accession>
<gene>
    <name evidence="1" type="ORF">QFC22_003771</name>
</gene>
<evidence type="ECO:0000313" key="1">
    <source>
        <dbReference type="EMBL" id="KAJ9118551.1"/>
    </source>
</evidence>
<protein>
    <submittedName>
        <fullName evidence="1">Uncharacterized protein</fullName>
    </submittedName>
</protein>
<name>A0ACC2X4H3_9TREE</name>
<dbReference type="EMBL" id="JASBWU010000010">
    <property type="protein sequence ID" value="KAJ9118551.1"/>
    <property type="molecule type" value="Genomic_DNA"/>
</dbReference>
<proteinExistence type="predicted"/>
<dbReference type="Proteomes" id="UP001243375">
    <property type="component" value="Unassembled WGS sequence"/>
</dbReference>
<evidence type="ECO:0000313" key="2">
    <source>
        <dbReference type="Proteomes" id="UP001243375"/>
    </source>
</evidence>